<sequence length="67" mass="7715">MGLKSVLFSMKFTTLCFKYPATDCPLVNLIGRSLNYLIRKSWNPSSKDVNKRIDLNLNYKTINRIGC</sequence>
<organism evidence="1 2">
    <name type="scientific">Chitinophaga pinensis (strain ATCC 43595 / DSM 2588 / LMG 13176 / NBRC 15968 / NCIMB 11800 / UQM 2034)</name>
    <dbReference type="NCBI Taxonomy" id="485918"/>
    <lineage>
        <taxon>Bacteria</taxon>
        <taxon>Pseudomonadati</taxon>
        <taxon>Bacteroidota</taxon>
        <taxon>Chitinophagia</taxon>
        <taxon>Chitinophagales</taxon>
        <taxon>Chitinophagaceae</taxon>
        <taxon>Chitinophaga</taxon>
    </lineage>
</organism>
<evidence type="ECO:0000313" key="2">
    <source>
        <dbReference type="Proteomes" id="UP000002215"/>
    </source>
</evidence>
<protein>
    <submittedName>
        <fullName evidence="1">Uncharacterized protein</fullName>
    </submittedName>
</protein>
<reference evidence="2" key="1">
    <citation type="submission" date="2009-08" db="EMBL/GenBank/DDBJ databases">
        <title>The complete genome of Chitinophaga pinensis DSM 2588.</title>
        <authorList>
            <consortium name="US DOE Joint Genome Institute (JGI-PGF)"/>
            <person name="Lucas S."/>
            <person name="Copeland A."/>
            <person name="Lapidus A."/>
            <person name="Glavina del Rio T."/>
            <person name="Dalin E."/>
            <person name="Tice H."/>
            <person name="Bruce D."/>
            <person name="Goodwin L."/>
            <person name="Pitluck S."/>
            <person name="Kyrpides N."/>
            <person name="Mavromatis K."/>
            <person name="Ivanova N."/>
            <person name="Mikhailova N."/>
            <person name="Sims D."/>
            <person name="Meinche L."/>
            <person name="Brettin T."/>
            <person name="Detter J.C."/>
            <person name="Han C."/>
            <person name="Larimer F."/>
            <person name="Land M."/>
            <person name="Hauser L."/>
            <person name="Markowitz V."/>
            <person name="Cheng J.-F."/>
            <person name="Hugenholtz P."/>
            <person name="Woyke T."/>
            <person name="Wu D."/>
            <person name="Spring S."/>
            <person name="Klenk H.-P."/>
            <person name="Eisen J.A."/>
        </authorList>
    </citation>
    <scope>NUCLEOTIDE SEQUENCE [LARGE SCALE GENOMIC DNA]</scope>
    <source>
        <strain evidence="2">ATCC 43595 / DSM 2588 / LMG 13176 / NBRC 15968 / NCIMB 11800 / UQM 2034</strain>
    </source>
</reference>
<gene>
    <name evidence="1" type="ordered locus">Cpin_0748</name>
</gene>
<evidence type="ECO:0000313" key="1">
    <source>
        <dbReference type="EMBL" id="ACU58246.1"/>
    </source>
</evidence>
<dbReference type="EMBL" id="CP001699">
    <property type="protein sequence ID" value="ACU58246.1"/>
    <property type="molecule type" value="Genomic_DNA"/>
</dbReference>
<name>A0A979G046_CHIPD</name>
<reference evidence="1 2" key="2">
    <citation type="journal article" date="2010" name="Stand. Genomic Sci.">
        <title>Complete genome sequence of Chitinophaga pinensis type strain (UQM 2034).</title>
        <authorList>
            <person name="Glavina Del Rio T."/>
            <person name="Abt B."/>
            <person name="Spring S."/>
            <person name="Lapidus A."/>
            <person name="Nolan M."/>
            <person name="Tice H."/>
            <person name="Copeland A."/>
            <person name="Cheng J.F."/>
            <person name="Chen F."/>
            <person name="Bruce D."/>
            <person name="Goodwin L."/>
            <person name="Pitluck S."/>
            <person name="Ivanova N."/>
            <person name="Mavromatis K."/>
            <person name="Mikhailova N."/>
            <person name="Pati A."/>
            <person name="Chen A."/>
            <person name="Palaniappan K."/>
            <person name="Land M."/>
            <person name="Hauser L."/>
            <person name="Chang Y.J."/>
            <person name="Jeffries C.D."/>
            <person name="Chain P."/>
            <person name="Saunders E."/>
            <person name="Detter J.C."/>
            <person name="Brettin T."/>
            <person name="Rohde M."/>
            <person name="Goker M."/>
            <person name="Bristow J."/>
            <person name="Eisen J.A."/>
            <person name="Markowitz V."/>
            <person name="Hugenholtz P."/>
            <person name="Kyrpides N.C."/>
            <person name="Klenk H.P."/>
            <person name="Lucas S."/>
        </authorList>
    </citation>
    <scope>NUCLEOTIDE SEQUENCE [LARGE SCALE GENOMIC DNA]</scope>
    <source>
        <strain evidence="2">ATCC 43595 / DSM 2588 / LMG 13176 / NBRC 15968 / NCIMB 11800 / UQM 2034</strain>
    </source>
</reference>
<dbReference type="AlphaFoldDB" id="A0A979G046"/>
<accession>A0A979G046</accession>
<dbReference type="Proteomes" id="UP000002215">
    <property type="component" value="Chromosome"/>
</dbReference>
<dbReference type="KEGG" id="cpi:Cpin_0748"/>
<proteinExistence type="predicted"/>